<dbReference type="AlphaFoldDB" id="B3EK58"/>
<dbReference type="KEGG" id="cpb:Cphamn1_1562"/>
<dbReference type="STRING" id="331678.Cphamn1_1562"/>
<dbReference type="HOGENOM" id="CLU_042629_0_0_10"/>
<reference evidence="2" key="1">
    <citation type="submission" date="2008-06" db="EMBL/GenBank/DDBJ databases">
        <title>Complete sequence of Chlorobium phaeobacteroides BS1.</title>
        <authorList>
            <consortium name="US DOE Joint Genome Institute"/>
            <person name="Lucas S."/>
            <person name="Copeland A."/>
            <person name="Lapidus A."/>
            <person name="Glavina del Rio T."/>
            <person name="Dalin E."/>
            <person name="Tice H."/>
            <person name="Bruce D."/>
            <person name="Goodwin L."/>
            <person name="Pitluck S."/>
            <person name="Schmutz J."/>
            <person name="Larimer F."/>
            <person name="Land M."/>
            <person name="Hauser L."/>
            <person name="Kyrpides N."/>
            <person name="Ovchinnikova G."/>
            <person name="Li T."/>
            <person name="Liu Z."/>
            <person name="Zhao F."/>
            <person name="Overmann J."/>
            <person name="Bryant D.A."/>
            <person name="Richardson P."/>
        </authorList>
    </citation>
    <scope>NUCLEOTIDE SEQUENCE [LARGE SCALE GENOMIC DNA]</scope>
    <source>
        <strain evidence="2">BS1</strain>
    </source>
</reference>
<dbReference type="NCBIfam" id="TIGR02145">
    <property type="entry name" value="Fib_succ_major"/>
    <property type="match status" value="1"/>
</dbReference>
<gene>
    <name evidence="2" type="ordered locus">Cphamn1_1562</name>
</gene>
<sequence>MQEQILNDCSSVVIGSDEWLTSNLQVTCYRNGDPIRQINDFNEWRNTAEGAMCWYEGEGSNKPKYGCLYNWHAVNDPRGLAPEGWRIPEDKDWARLVEALGGDRTAGGAMKDRGTGLWKKPNNGASNSSGFSALPGGFRTLYGEYRHLGIYSYFWSSTSYNSHCAWIRILGYFDPTVIHTGSSFENGYSVRCIKDAG</sequence>
<dbReference type="InterPro" id="IPR011871">
    <property type="entry name" value="Fib_succ_major"/>
</dbReference>
<evidence type="ECO:0000259" key="1">
    <source>
        <dbReference type="Pfam" id="PF09603"/>
    </source>
</evidence>
<protein>
    <submittedName>
        <fullName evidence="2">Major paralogous domain</fullName>
    </submittedName>
</protein>
<dbReference type="Pfam" id="PF09603">
    <property type="entry name" value="Fib_succ_major"/>
    <property type="match status" value="1"/>
</dbReference>
<dbReference type="OrthoDB" id="9805760at2"/>
<feature type="domain" description="Fibrobacter succinogenes major paralogous" evidence="1">
    <location>
        <begin position="12"/>
        <end position="194"/>
    </location>
</feature>
<evidence type="ECO:0000313" key="2">
    <source>
        <dbReference type="EMBL" id="ACE04485.1"/>
    </source>
</evidence>
<proteinExistence type="predicted"/>
<dbReference type="EMBL" id="CP001101">
    <property type="protein sequence ID" value="ACE04485.1"/>
    <property type="molecule type" value="Genomic_DNA"/>
</dbReference>
<accession>B3EK58</accession>
<name>B3EK58_CHLPB</name>
<dbReference type="eggNOG" id="COG1680">
    <property type="taxonomic scope" value="Bacteria"/>
</dbReference>
<organism evidence="2">
    <name type="scientific">Chlorobium phaeobacteroides (strain BS1)</name>
    <dbReference type="NCBI Taxonomy" id="331678"/>
    <lineage>
        <taxon>Bacteria</taxon>
        <taxon>Pseudomonadati</taxon>
        <taxon>Chlorobiota</taxon>
        <taxon>Chlorobiia</taxon>
        <taxon>Chlorobiales</taxon>
        <taxon>Chlorobiaceae</taxon>
        <taxon>Chlorobium/Pelodictyon group</taxon>
        <taxon>Chlorobium</taxon>
    </lineage>
</organism>